<dbReference type="RefSeq" id="WP_136773031.1">
    <property type="nucleotide sequence ID" value="NZ_CP156074.1"/>
</dbReference>
<evidence type="ECO:0000259" key="2">
    <source>
        <dbReference type="Pfam" id="PF00551"/>
    </source>
</evidence>
<keyword evidence="1" id="KW-0040">ANK repeat</keyword>
<feature type="repeat" description="ANK" evidence="1">
    <location>
        <begin position="308"/>
        <end position="340"/>
    </location>
</feature>
<proteinExistence type="predicted"/>
<dbReference type="InterPro" id="IPR011034">
    <property type="entry name" value="Formyl_transferase-like_C_sf"/>
</dbReference>
<dbReference type="PANTHER" id="PTHR11138">
    <property type="entry name" value="METHIONYL-TRNA FORMYLTRANSFERASE"/>
    <property type="match status" value="1"/>
</dbReference>
<dbReference type="InterPro" id="IPR002110">
    <property type="entry name" value="Ankyrin_rpt"/>
</dbReference>
<protein>
    <submittedName>
        <fullName evidence="3">Formyl transferase</fullName>
    </submittedName>
</protein>
<name>A0A4U0PZD2_9NEIS</name>
<evidence type="ECO:0000313" key="4">
    <source>
        <dbReference type="Proteomes" id="UP000310016"/>
    </source>
</evidence>
<dbReference type="OrthoDB" id="9802815at2"/>
<dbReference type="CDD" id="cd08369">
    <property type="entry name" value="FMT_core"/>
    <property type="match status" value="1"/>
</dbReference>
<evidence type="ECO:0000256" key="1">
    <source>
        <dbReference type="PROSITE-ProRule" id="PRU00023"/>
    </source>
</evidence>
<dbReference type="EMBL" id="SUMF01000007">
    <property type="protein sequence ID" value="TJZ74043.1"/>
    <property type="molecule type" value="Genomic_DNA"/>
</dbReference>
<reference evidence="3 4" key="1">
    <citation type="submission" date="2019-04" db="EMBL/GenBank/DDBJ databases">
        <title>Chitiniphilus eburnea sp. nov., a novel chitinolytic bacterium isolated from aquaculture sludge.</title>
        <authorList>
            <person name="Sheng M."/>
        </authorList>
    </citation>
    <scope>NUCLEOTIDE SEQUENCE [LARGE SCALE GENOMIC DNA]</scope>
    <source>
        <strain evidence="3 4">HX-2-15</strain>
    </source>
</reference>
<dbReference type="Gene3D" id="3.40.50.12230">
    <property type="match status" value="1"/>
</dbReference>
<dbReference type="InterPro" id="IPR002376">
    <property type="entry name" value="Formyl_transf_N"/>
</dbReference>
<dbReference type="Pfam" id="PF00551">
    <property type="entry name" value="Formyl_trans_N"/>
    <property type="match status" value="1"/>
</dbReference>
<dbReference type="PANTHER" id="PTHR11138:SF5">
    <property type="entry name" value="METHIONYL-TRNA FORMYLTRANSFERASE, MITOCHONDRIAL"/>
    <property type="match status" value="1"/>
</dbReference>
<feature type="domain" description="Formyl transferase N-terminal" evidence="2">
    <location>
        <begin position="79"/>
        <end position="164"/>
    </location>
</feature>
<dbReference type="SUPFAM" id="SSF48403">
    <property type="entry name" value="Ankyrin repeat"/>
    <property type="match status" value="1"/>
</dbReference>
<dbReference type="Gene3D" id="1.25.40.20">
    <property type="entry name" value="Ankyrin repeat-containing domain"/>
    <property type="match status" value="1"/>
</dbReference>
<dbReference type="PROSITE" id="PS50088">
    <property type="entry name" value="ANK_REPEAT"/>
    <property type="match status" value="1"/>
</dbReference>
<sequence length="396" mass="44250">MMLPANICIAGKNSIAIEVLEYALAHYSGCRFFALCNRNDTGLDGWQRSYAARARALQVPLIEMDQAQQLPDCVFISLEYDRLLKPGRFVSARLYNIHFSLLPAYKGMYTSAWPILRGEAESGVTLHEIDAGIDTGPIVAQRAFPIDPDMTCAQLYMAYLRHGTALVCEQLDDILHRRANSRPQPALGASYYSRSSIDYQQLQLDLHKTAIEIKRQILAFAHRRYQLPRLHGEAVVGASVVEDVRSGLRPGELVRRTDDSLVIATIDYDLEVYIDRLSIVLQACESGQADIVRRLLPNLGYIDEKNDRGWSALIVAAYHGQVEVMRLLLEAGADPNDSNFNGTTVLMYAKDAALRHGDNAPMQLLLAAGADLARRDYRGRALIDYLDEQQARQLGI</sequence>
<dbReference type="GO" id="GO:0005829">
    <property type="term" value="C:cytosol"/>
    <property type="evidence" value="ECO:0007669"/>
    <property type="project" value="TreeGrafter"/>
</dbReference>
<comment type="caution">
    <text evidence="3">The sequence shown here is derived from an EMBL/GenBank/DDBJ whole genome shotgun (WGS) entry which is preliminary data.</text>
</comment>
<keyword evidence="4" id="KW-1185">Reference proteome</keyword>
<dbReference type="InterPro" id="IPR036477">
    <property type="entry name" value="Formyl_transf_N_sf"/>
</dbReference>
<evidence type="ECO:0000313" key="3">
    <source>
        <dbReference type="EMBL" id="TJZ74043.1"/>
    </source>
</evidence>
<dbReference type="Proteomes" id="UP000310016">
    <property type="component" value="Unassembled WGS sequence"/>
</dbReference>
<dbReference type="GO" id="GO:0004479">
    <property type="term" value="F:methionyl-tRNA formyltransferase activity"/>
    <property type="evidence" value="ECO:0007669"/>
    <property type="project" value="TreeGrafter"/>
</dbReference>
<keyword evidence="3" id="KW-0808">Transferase</keyword>
<dbReference type="PROSITE" id="PS50297">
    <property type="entry name" value="ANK_REP_REGION"/>
    <property type="match status" value="1"/>
</dbReference>
<dbReference type="SUPFAM" id="SSF50486">
    <property type="entry name" value="FMT C-terminal domain-like"/>
    <property type="match status" value="1"/>
</dbReference>
<dbReference type="InterPro" id="IPR036770">
    <property type="entry name" value="Ankyrin_rpt-contain_sf"/>
</dbReference>
<organism evidence="3 4">
    <name type="scientific">Chitiniphilus eburneus</name>
    <dbReference type="NCBI Taxonomy" id="2571148"/>
    <lineage>
        <taxon>Bacteria</taxon>
        <taxon>Pseudomonadati</taxon>
        <taxon>Pseudomonadota</taxon>
        <taxon>Betaproteobacteria</taxon>
        <taxon>Neisseriales</taxon>
        <taxon>Chitinibacteraceae</taxon>
        <taxon>Chitiniphilus</taxon>
    </lineage>
</organism>
<dbReference type="Pfam" id="PF12796">
    <property type="entry name" value="Ank_2"/>
    <property type="match status" value="1"/>
</dbReference>
<dbReference type="SMART" id="SM00248">
    <property type="entry name" value="ANK"/>
    <property type="match status" value="3"/>
</dbReference>
<dbReference type="AlphaFoldDB" id="A0A4U0PZD2"/>
<dbReference type="SUPFAM" id="SSF53328">
    <property type="entry name" value="Formyltransferase"/>
    <property type="match status" value="1"/>
</dbReference>
<gene>
    <name evidence="3" type="ORF">FAZ21_08795</name>
</gene>
<accession>A0A4U0PZD2</accession>